<dbReference type="InterPro" id="IPR029063">
    <property type="entry name" value="SAM-dependent_MTases_sf"/>
</dbReference>
<dbReference type="InterPro" id="IPR051043">
    <property type="entry name" value="Sulfatase_Mod_Factor_Kinase"/>
</dbReference>
<dbReference type="eggNOG" id="COG2227">
    <property type="taxonomic scope" value="Bacteria"/>
</dbReference>
<dbReference type="InterPro" id="IPR042095">
    <property type="entry name" value="SUMF_sf"/>
</dbReference>
<dbReference type="RefSeq" id="WP_007624170.1">
    <property type="nucleotide sequence ID" value="NZ_BAEO01000062.1"/>
</dbReference>
<evidence type="ECO:0000313" key="7">
    <source>
        <dbReference type="EMBL" id="GAC21338.1"/>
    </source>
</evidence>
<evidence type="ECO:0000256" key="3">
    <source>
        <dbReference type="ARBA" id="ARBA00037882"/>
    </source>
</evidence>
<evidence type="ECO:0000259" key="4">
    <source>
        <dbReference type="Pfam" id="PF03781"/>
    </source>
</evidence>
<sequence length="704" mass="81249">MLKQKSLILDKPPLLIGNDVEQKRVELKTYFEQTWELYESLFSLINQDEAFYLRPESLRHPLIFYYGHTAVFYINKLLLGKFIQNRVNNQIESVCAVGVDEMSWDDLSADNYQWPSVEAVSEYRDQVKACILDLIDKMPLSLPITQDSLAWVILMGCEHERIHIETSSVIMRMLDSDYLTSSNSWKNCPDIDNAPNNTLLSVAGQSLVLGKPDSNPTYGWDNEYGQLHLEVSDFTASQYLVSNQEFMQFIDAGGYHTPSYWTEEGQSWLDFTKAQMPRFWRRKNGAYWQRNLTEEMPLPLNWPVEVNYLEAKAFCNWKDSISDDYVRLPTEAEWQVLRDQLDTDLADWKEAPGNINLEHFASSCPVNKFKQTEFYDVIGNVWQWTESPIDGYEGFKVHPLYDDFSTPTFDGQHNLIKGGSWISTGNEATRDSRYAFRRHFHQHAGFRYVSSKHQEVPITPVTKCEMQTDISRLLHHHFAAASYQTEHDLQQLLNLLQPYVTSSSKVLDLGCGAGRLAFELAKTAGHVDGIDFTARHIQHCLNLKEQGQLRYAMPTQGEIFDFHEVTLEDLGFAQSPENLHYAQGDGHNLKPQFNDYDLAICHRVIEYSYHPEVLLQQLSQRVKAGGLVVLGSSYTWNPSITDNKHWIGGFKRNGENLSSEAHLFEIMSEEFDLLQETQVTSQFELDQRTSQTANNHITIWRKRN</sequence>
<keyword evidence="1" id="KW-0560">Oxidoreductase</keyword>
<keyword evidence="2" id="KW-0408">Iron</keyword>
<dbReference type="InterPro" id="IPR024775">
    <property type="entry name" value="DinB-like"/>
</dbReference>
<dbReference type="InterPro" id="IPR016187">
    <property type="entry name" value="CTDL_fold"/>
</dbReference>
<feature type="domain" description="DinB-like" evidence="5">
    <location>
        <begin position="31"/>
        <end position="166"/>
    </location>
</feature>
<comment type="pathway">
    <text evidence="3">Amino-acid biosynthesis; ergothioneine biosynthesis.</text>
</comment>
<dbReference type="eggNOG" id="COG1262">
    <property type="taxonomic scope" value="Bacteria"/>
</dbReference>
<dbReference type="InterPro" id="IPR027577">
    <property type="entry name" value="OvoA_Nterm"/>
</dbReference>
<name>K6YX69_9ALTE</name>
<dbReference type="Pfam" id="PF12867">
    <property type="entry name" value="DinB_2"/>
    <property type="match status" value="1"/>
</dbReference>
<dbReference type="Pfam" id="PF13847">
    <property type="entry name" value="Methyltransf_31"/>
    <property type="match status" value="1"/>
</dbReference>
<keyword evidence="8" id="KW-1185">Reference proteome</keyword>
<dbReference type="FunFam" id="3.90.1580.10:FF:000006">
    <property type="entry name" value="Generic methyltransferase, putative"/>
    <property type="match status" value="1"/>
</dbReference>
<dbReference type="STRING" id="493475.GARC_4396"/>
<dbReference type="PANTHER" id="PTHR23150">
    <property type="entry name" value="SULFATASE MODIFYING FACTOR 1, 2"/>
    <property type="match status" value="1"/>
</dbReference>
<dbReference type="SUPFAM" id="SSF56436">
    <property type="entry name" value="C-type lectin-like"/>
    <property type="match status" value="1"/>
</dbReference>
<dbReference type="AlphaFoldDB" id="K6YX69"/>
<proteinExistence type="predicted"/>
<evidence type="ECO:0000256" key="1">
    <source>
        <dbReference type="ARBA" id="ARBA00023002"/>
    </source>
</evidence>
<protein>
    <recommendedName>
        <fullName evidence="9">Generic methyltransferase</fullName>
    </recommendedName>
</protein>
<evidence type="ECO:0000313" key="8">
    <source>
        <dbReference type="Proteomes" id="UP000006327"/>
    </source>
</evidence>
<dbReference type="InterPro" id="IPR025714">
    <property type="entry name" value="Methyltranfer_dom"/>
</dbReference>
<comment type="caution">
    <text evidence="7">The sequence shown here is derived from an EMBL/GenBank/DDBJ whole genome shotgun (WGS) entry which is preliminary data.</text>
</comment>
<dbReference type="GO" id="GO:0120147">
    <property type="term" value="F:formylglycine-generating oxidase activity"/>
    <property type="evidence" value="ECO:0007669"/>
    <property type="project" value="TreeGrafter"/>
</dbReference>
<dbReference type="InterPro" id="IPR005532">
    <property type="entry name" value="SUMF_dom"/>
</dbReference>
<dbReference type="Gene3D" id="3.40.50.150">
    <property type="entry name" value="Vaccinia Virus protein VP39"/>
    <property type="match status" value="1"/>
</dbReference>
<dbReference type="InterPro" id="IPR027625">
    <property type="entry name" value="OvoA_Cterm"/>
</dbReference>
<reference evidence="7 8" key="1">
    <citation type="journal article" date="2017" name="Antonie Van Leeuwenhoek">
        <title>Rhizobium rhizosphaerae sp. nov., a novel species isolated from rice rhizosphere.</title>
        <authorList>
            <person name="Zhao J.J."/>
            <person name="Zhang J."/>
            <person name="Zhang R.J."/>
            <person name="Zhang C.W."/>
            <person name="Yin H.Q."/>
            <person name="Zhang X.X."/>
        </authorList>
    </citation>
    <scope>NUCLEOTIDE SEQUENCE [LARGE SCALE GENOMIC DNA]</scope>
    <source>
        <strain evidence="7 8">BSs20135</strain>
    </source>
</reference>
<feature type="domain" description="Methyltransferase" evidence="6">
    <location>
        <begin position="502"/>
        <end position="642"/>
    </location>
</feature>
<evidence type="ECO:0000259" key="5">
    <source>
        <dbReference type="Pfam" id="PF12867"/>
    </source>
</evidence>
<gene>
    <name evidence="7" type="ORF">GARC_4396</name>
</gene>
<dbReference type="NCBIfam" id="TIGR04344">
    <property type="entry name" value="ovoA_Nterm"/>
    <property type="match status" value="1"/>
</dbReference>
<accession>K6YX69</accession>
<evidence type="ECO:0008006" key="9">
    <source>
        <dbReference type="Google" id="ProtNLM"/>
    </source>
</evidence>
<evidence type="ECO:0000256" key="2">
    <source>
        <dbReference type="ARBA" id="ARBA00023004"/>
    </source>
</evidence>
<dbReference type="OrthoDB" id="9768004at2"/>
<dbReference type="CDD" id="cd02440">
    <property type="entry name" value="AdoMet_MTases"/>
    <property type="match status" value="1"/>
</dbReference>
<dbReference type="PANTHER" id="PTHR23150:SF26">
    <property type="entry name" value="GENERIC METHYLTRANSFERASE"/>
    <property type="match status" value="1"/>
</dbReference>
<organism evidence="7 8">
    <name type="scientific">Paraglaciecola arctica BSs20135</name>
    <dbReference type="NCBI Taxonomy" id="493475"/>
    <lineage>
        <taxon>Bacteria</taxon>
        <taxon>Pseudomonadati</taxon>
        <taxon>Pseudomonadota</taxon>
        <taxon>Gammaproteobacteria</taxon>
        <taxon>Alteromonadales</taxon>
        <taxon>Alteromonadaceae</taxon>
        <taxon>Paraglaciecola</taxon>
    </lineage>
</organism>
<evidence type="ECO:0000259" key="6">
    <source>
        <dbReference type="Pfam" id="PF13847"/>
    </source>
</evidence>
<feature type="domain" description="Sulfatase-modifying factor enzyme-like" evidence="4">
    <location>
        <begin position="199"/>
        <end position="449"/>
    </location>
</feature>
<dbReference type="SUPFAM" id="SSF53335">
    <property type="entry name" value="S-adenosyl-L-methionine-dependent methyltransferases"/>
    <property type="match status" value="1"/>
</dbReference>
<dbReference type="NCBIfam" id="TIGR04345">
    <property type="entry name" value="ovoA_Cterm"/>
    <property type="match status" value="1"/>
</dbReference>
<dbReference type="Pfam" id="PF03781">
    <property type="entry name" value="FGE-sulfatase"/>
    <property type="match status" value="1"/>
</dbReference>
<dbReference type="Proteomes" id="UP000006327">
    <property type="component" value="Unassembled WGS sequence"/>
</dbReference>
<dbReference type="Gene3D" id="3.90.1580.10">
    <property type="entry name" value="paralog of FGE (formylglycine-generating enzyme)"/>
    <property type="match status" value="1"/>
</dbReference>
<dbReference type="EMBL" id="BAEO01000062">
    <property type="protein sequence ID" value="GAC21338.1"/>
    <property type="molecule type" value="Genomic_DNA"/>
</dbReference>